<dbReference type="Proteomes" id="UP000004070">
    <property type="component" value="Unassembled WGS sequence"/>
</dbReference>
<protein>
    <submittedName>
        <fullName evidence="1">Uncharacterized protein</fullName>
    </submittedName>
</protein>
<comment type="caution">
    <text evidence="1">The sequence shown here is derived from an EMBL/GenBank/DDBJ whole genome shotgun (WGS) entry which is preliminary data.</text>
</comment>
<evidence type="ECO:0000313" key="2">
    <source>
        <dbReference type="Proteomes" id="UP000004070"/>
    </source>
</evidence>
<name>B9CLE2_LANR4</name>
<accession>B9CLE2</accession>
<dbReference type="AlphaFoldDB" id="B9CLE2"/>
<gene>
    <name evidence="1" type="ORF">ATORI0001_1116</name>
</gene>
<dbReference type="EMBL" id="ACFE01000002">
    <property type="protein sequence ID" value="EEE17362.1"/>
    <property type="molecule type" value="Genomic_DNA"/>
</dbReference>
<sequence length="38" mass="4719">MRTWGCRKCKVLEWYPQWLEQIFPNLGMMVKERVSNFL</sequence>
<proteinExistence type="predicted"/>
<evidence type="ECO:0000313" key="1">
    <source>
        <dbReference type="EMBL" id="EEE17362.1"/>
    </source>
</evidence>
<organism evidence="1 2">
    <name type="scientific">Lancefieldella rimae (strain ATCC 49626 / DSM 7090 / CCUG 31168 / NBRC 15546 / VPI D140H-11A)</name>
    <name type="common">Atopobium rimae</name>
    <dbReference type="NCBI Taxonomy" id="553184"/>
    <lineage>
        <taxon>Bacteria</taxon>
        <taxon>Bacillati</taxon>
        <taxon>Actinomycetota</taxon>
        <taxon>Coriobacteriia</taxon>
        <taxon>Coriobacteriales</taxon>
        <taxon>Atopobiaceae</taxon>
        <taxon>Lancefieldella</taxon>
    </lineage>
</organism>
<reference evidence="1 2" key="1">
    <citation type="submission" date="2009-01" db="EMBL/GenBank/DDBJ databases">
        <authorList>
            <person name="Madupu R."/>
            <person name="Sebastian Y."/>
            <person name="Durkin A.S."/>
            <person name="Torralba M."/>
            <person name="Methe B."/>
            <person name="Sutton G.G."/>
            <person name="Strausberg R.L."/>
            <person name="Nelson K.E."/>
        </authorList>
    </citation>
    <scope>NUCLEOTIDE SEQUENCE [LARGE SCALE GENOMIC DNA]</scope>
    <source>
        <strain evidence="1 2">ATCC 49626</strain>
    </source>
</reference>